<dbReference type="Proteomes" id="UP000218627">
    <property type="component" value="Unassembled WGS sequence"/>
</dbReference>
<dbReference type="Gene3D" id="2.40.10.350">
    <property type="entry name" value="Rod shape-determining protein MreC, domain 2"/>
    <property type="match status" value="1"/>
</dbReference>
<dbReference type="PIRSF" id="PIRSF038471">
    <property type="entry name" value="MreC"/>
    <property type="match status" value="1"/>
</dbReference>
<dbReference type="GO" id="GO:0005886">
    <property type="term" value="C:plasma membrane"/>
    <property type="evidence" value="ECO:0007669"/>
    <property type="project" value="TreeGrafter"/>
</dbReference>
<feature type="domain" description="Rod shape-determining protein MreC beta-barrel core" evidence="6">
    <location>
        <begin position="119"/>
        <end position="263"/>
    </location>
</feature>
<gene>
    <name evidence="7" type="ORF">SAMN06265353_1302</name>
</gene>
<keyword evidence="8" id="KW-1185">Reference proteome</keyword>
<dbReference type="RefSeq" id="WP_096602579.1">
    <property type="nucleotide sequence ID" value="NZ_OBEN01000007.1"/>
</dbReference>
<accession>A0A285P112</accession>
<name>A0A285P112_9AQUI</name>
<dbReference type="InterPro" id="IPR055342">
    <property type="entry name" value="MreC_beta-barrel_core"/>
</dbReference>
<evidence type="ECO:0000259" key="6">
    <source>
        <dbReference type="Pfam" id="PF04085"/>
    </source>
</evidence>
<keyword evidence="5" id="KW-0472">Membrane</keyword>
<comment type="similarity">
    <text evidence="1">Belongs to the MreC family.</text>
</comment>
<feature type="transmembrane region" description="Helical" evidence="5">
    <location>
        <begin position="7"/>
        <end position="23"/>
    </location>
</feature>
<dbReference type="OrthoDB" id="14383at2"/>
<evidence type="ECO:0000256" key="2">
    <source>
        <dbReference type="ARBA" id="ARBA00013855"/>
    </source>
</evidence>
<keyword evidence="5" id="KW-1133">Transmembrane helix</keyword>
<keyword evidence="5" id="KW-0812">Transmembrane</keyword>
<dbReference type="AlphaFoldDB" id="A0A285P112"/>
<reference evidence="8" key="1">
    <citation type="submission" date="2017-09" db="EMBL/GenBank/DDBJ databases">
        <authorList>
            <person name="Varghese N."/>
            <person name="Submissions S."/>
        </authorList>
    </citation>
    <scope>NUCLEOTIDE SEQUENCE [LARGE SCALE GENOMIC DNA]</scope>
    <source>
        <strain evidence="8">DSM 2913</strain>
    </source>
</reference>
<keyword evidence="3" id="KW-0133">Cell shape</keyword>
<evidence type="ECO:0000256" key="3">
    <source>
        <dbReference type="ARBA" id="ARBA00022960"/>
    </source>
</evidence>
<sequence length="266" mass="30680">MGRKRWIIYLSLILLNIFLYFSNISSSKYLSFLFDILYSILMPVIELKTQLANTMSNSVNRYIYLVNVEKTNRELLKQVQELYLYKSQLRICETSLKSLSELMDIQAQNYIKDIVFAGVVGYDPSGMDTFVLIDKGKDQGIEEGFVVFFKDRFVGIVDKVFGSSSRVRTVYSKDLTVSSTTESTGKSYIYKGGWRYGQLLYVNLEDPIEKGNLVLLRDNRKVIPAFIIGTVLKSEQRNDQFFKKVLVLPSVDIRKLEYVVVIKARL</sequence>
<organism evidence="7 8">
    <name type="scientific">Hydrogenobacter hydrogenophilus</name>
    <dbReference type="NCBI Taxonomy" id="35835"/>
    <lineage>
        <taxon>Bacteria</taxon>
        <taxon>Pseudomonadati</taxon>
        <taxon>Aquificota</taxon>
        <taxon>Aquificia</taxon>
        <taxon>Aquificales</taxon>
        <taxon>Aquificaceae</taxon>
        <taxon>Hydrogenobacter</taxon>
    </lineage>
</organism>
<dbReference type="GO" id="GO:0008360">
    <property type="term" value="P:regulation of cell shape"/>
    <property type="evidence" value="ECO:0007669"/>
    <property type="project" value="UniProtKB-KW"/>
</dbReference>
<dbReference type="InterPro" id="IPR007221">
    <property type="entry name" value="MreC"/>
</dbReference>
<evidence type="ECO:0000256" key="5">
    <source>
        <dbReference type="SAM" id="Phobius"/>
    </source>
</evidence>
<evidence type="ECO:0000256" key="4">
    <source>
        <dbReference type="ARBA" id="ARBA00032089"/>
    </source>
</evidence>
<dbReference type="PANTHER" id="PTHR34138:SF1">
    <property type="entry name" value="CELL SHAPE-DETERMINING PROTEIN MREC"/>
    <property type="match status" value="1"/>
</dbReference>
<evidence type="ECO:0000313" key="7">
    <source>
        <dbReference type="EMBL" id="SNZ15148.1"/>
    </source>
</evidence>
<dbReference type="InterPro" id="IPR042175">
    <property type="entry name" value="Cell/Rod_MreC_2"/>
</dbReference>
<dbReference type="PANTHER" id="PTHR34138">
    <property type="entry name" value="CELL SHAPE-DETERMINING PROTEIN MREC"/>
    <property type="match status" value="1"/>
</dbReference>
<dbReference type="EMBL" id="OBEN01000007">
    <property type="protein sequence ID" value="SNZ15148.1"/>
    <property type="molecule type" value="Genomic_DNA"/>
</dbReference>
<dbReference type="Gene3D" id="2.40.10.340">
    <property type="entry name" value="Rod shape-determining protein MreC, domain 1"/>
    <property type="match status" value="1"/>
</dbReference>
<evidence type="ECO:0000256" key="1">
    <source>
        <dbReference type="ARBA" id="ARBA00009369"/>
    </source>
</evidence>
<protein>
    <recommendedName>
        <fullName evidence="2">Cell shape-determining protein MreC</fullName>
    </recommendedName>
    <alternativeName>
        <fullName evidence="4">Cell shape protein MreC</fullName>
    </alternativeName>
</protein>
<dbReference type="Pfam" id="PF04085">
    <property type="entry name" value="MreC"/>
    <property type="match status" value="1"/>
</dbReference>
<proteinExistence type="inferred from homology"/>
<evidence type="ECO:0000313" key="8">
    <source>
        <dbReference type="Proteomes" id="UP000218627"/>
    </source>
</evidence>
<dbReference type="InterPro" id="IPR042177">
    <property type="entry name" value="Cell/Rod_1"/>
</dbReference>